<organism evidence="8 10">
    <name type="scientific">Eragrostis curvula</name>
    <name type="common">weeping love grass</name>
    <dbReference type="NCBI Taxonomy" id="38414"/>
    <lineage>
        <taxon>Eukaryota</taxon>
        <taxon>Viridiplantae</taxon>
        <taxon>Streptophyta</taxon>
        <taxon>Embryophyta</taxon>
        <taxon>Tracheophyta</taxon>
        <taxon>Spermatophyta</taxon>
        <taxon>Magnoliopsida</taxon>
        <taxon>Liliopsida</taxon>
        <taxon>Poales</taxon>
        <taxon>Poaceae</taxon>
        <taxon>PACMAD clade</taxon>
        <taxon>Chloridoideae</taxon>
        <taxon>Eragrostideae</taxon>
        <taxon>Eragrostidinae</taxon>
        <taxon>Eragrostis</taxon>
    </lineage>
</organism>
<dbReference type="Gene3D" id="3.40.50.1820">
    <property type="entry name" value="alpha/beta hydrolase"/>
    <property type="match status" value="1"/>
</dbReference>
<dbReference type="PANTHER" id="PTHR31828:SF53">
    <property type="entry name" value="PHOSPHOLIPASE A1"/>
    <property type="match status" value="1"/>
</dbReference>
<evidence type="ECO:0000259" key="7">
    <source>
        <dbReference type="Pfam" id="PF01764"/>
    </source>
</evidence>
<gene>
    <name evidence="9" type="ORF">EJB05_16215</name>
    <name evidence="8" type="ORF">EJB05_57653</name>
</gene>
<comment type="caution">
    <text evidence="8">The sequence shown here is derived from an EMBL/GenBank/DDBJ whole genome shotgun (WGS) entry which is preliminary data.</text>
</comment>
<evidence type="ECO:0000256" key="5">
    <source>
        <dbReference type="ARBA" id="ARBA00023098"/>
    </source>
</evidence>
<evidence type="ECO:0000256" key="2">
    <source>
        <dbReference type="ARBA" id="ARBA00010701"/>
    </source>
</evidence>
<name>A0A5J9SCV0_9POAL</name>
<evidence type="ECO:0000256" key="4">
    <source>
        <dbReference type="ARBA" id="ARBA00022963"/>
    </source>
</evidence>
<dbReference type="GO" id="GO:0008970">
    <property type="term" value="F:phospholipase A1 activity"/>
    <property type="evidence" value="ECO:0007669"/>
    <property type="project" value="UniProtKB-UniRule"/>
</dbReference>
<protein>
    <recommendedName>
        <fullName evidence="6">Phospholipase A1</fullName>
        <ecNumber evidence="6">3.1.1.-</ecNumber>
    </recommendedName>
</protein>
<evidence type="ECO:0000256" key="1">
    <source>
        <dbReference type="ARBA" id="ARBA00003523"/>
    </source>
</evidence>
<comment type="function">
    <text evidence="1 6">Acylhydrolase that catalyzes the hydrolysis of phospholipids at the sn-1 position.</text>
</comment>
<sequence length="258" mass="28413">MAGCGADTDAWPLCLRYWLPVPVHVQQRRIKVQQDQRQRPGKQPSASIDAYSQLGGEAMLEVLEEVRRLMELYKDEDTSITVTGHSLGAALATLNAVDMVAHGVNSSAGKPACPVTAMVFACPHVGNVFFKTAYRSFLNLKSLHIKNLGDVVPQVPALTYVDVHVALPIDTGRSPYLNWPLSPATLHNLELYLHGIAGEQGSAGGFKLEVDRDLALANKEVDVLKEEYPVPASWRVLQNKGLVKNDEGKYELRDFEQI</sequence>
<dbReference type="InterPro" id="IPR033556">
    <property type="entry name" value="PLA"/>
</dbReference>
<accession>A0A5J9SCV0</accession>
<keyword evidence="5 6" id="KW-0443">Lipid metabolism</keyword>
<dbReference type="PANTHER" id="PTHR31828">
    <property type="entry name" value="PHOSPHOLIPASE A1-IIGAMMA"/>
    <property type="match status" value="1"/>
</dbReference>
<comment type="similarity">
    <text evidence="2 6">Belongs to the AB hydrolase superfamily. Lipase family.</text>
</comment>
<dbReference type="Pfam" id="PF01764">
    <property type="entry name" value="Lipase_3"/>
    <property type="match status" value="1"/>
</dbReference>
<dbReference type="EMBL" id="RWGY01000009">
    <property type="protein sequence ID" value="TVU34383.1"/>
    <property type="molecule type" value="Genomic_DNA"/>
</dbReference>
<dbReference type="Gramene" id="TVU34383">
    <property type="protein sequence ID" value="TVU34383"/>
    <property type="gene ID" value="EJB05_16215"/>
</dbReference>
<evidence type="ECO:0000256" key="3">
    <source>
        <dbReference type="ARBA" id="ARBA00022801"/>
    </source>
</evidence>
<dbReference type="Gramene" id="TVT97114">
    <property type="protein sequence ID" value="TVT97114"/>
    <property type="gene ID" value="EJB05_57653"/>
</dbReference>
<proteinExistence type="inferred from homology"/>
<keyword evidence="10" id="KW-1185">Reference proteome</keyword>
<dbReference type="Proteomes" id="UP000324897">
    <property type="component" value="Unassembled WGS sequence"/>
</dbReference>
<dbReference type="EC" id="3.1.1.-" evidence="6"/>
<evidence type="ECO:0000313" key="9">
    <source>
        <dbReference type="EMBL" id="TVU34383.1"/>
    </source>
</evidence>
<keyword evidence="4 6" id="KW-0442">Lipid degradation</keyword>
<dbReference type="OrthoDB" id="666051at2759"/>
<feature type="non-terminal residue" evidence="8">
    <location>
        <position position="1"/>
    </location>
</feature>
<evidence type="ECO:0000313" key="8">
    <source>
        <dbReference type="EMBL" id="TVT97114.1"/>
    </source>
</evidence>
<feature type="domain" description="Fungal lipase-type" evidence="7">
    <location>
        <begin position="57"/>
        <end position="158"/>
    </location>
</feature>
<dbReference type="InterPro" id="IPR029058">
    <property type="entry name" value="AB_hydrolase_fold"/>
</dbReference>
<evidence type="ECO:0000256" key="6">
    <source>
        <dbReference type="RuleBase" id="RU367093"/>
    </source>
</evidence>
<dbReference type="GO" id="GO:0016042">
    <property type="term" value="P:lipid catabolic process"/>
    <property type="evidence" value="ECO:0007669"/>
    <property type="project" value="UniProtKB-UniRule"/>
</dbReference>
<dbReference type="EMBL" id="RWGY01001069">
    <property type="protein sequence ID" value="TVT97114.1"/>
    <property type="molecule type" value="Genomic_DNA"/>
</dbReference>
<dbReference type="SUPFAM" id="SSF53474">
    <property type="entry name" value="alpha/beta-Hydrolases"/>
    <property type="match status" value="1"/>
</dbReference>
<reference evidence="8 10" key="1">
    <citation type="journal article" date="2019" name="Sci. Rep.">
        <title>A high-quality genome of Eragrostis curvula grass provides insights into Poaceae evolution and supports new strategies to enhance forage quality.</title>
        <authorList>
            <person name="Carballo J."/>
            <person name="Santos B.A.C.M."/>
            <person name="Zappacosta D."/>
            <person name="Garbus I."/>
            <person name="Selva J.P."/>
            <person name="Gallo C.A."/>
            <person name="Diaz A."/>
            <person name="Albertini E."/>
            <person name="Caccamo M."/>
            <person name="Echenique V."/>
        </authorList>
    </citation>
    <scope>NUCLEOTIDE SEQUENCE [LARGE SCALE GENOMIC DNA]</scope>
    <source>
        <strain evidence="10">cv. Victoria</strain>
        <tissue evidence="8">Leaf</tissue>
    </source>
</reference>
<dbReference type="InterPro" id="IPR002921">
    <property type="entry name" value="Fungal_lipase-type"/>
</dbReference>
<dbReference type="AlphaFoldDB" id="A0A5J9SCV0"/>
<keyword evidence="3 6" id="KW-0378">Hydrolase</keyword>
<evidence type="ECO:0000313" key="10">
    <source>
        <dbReference type="Proteomes" id="UP000324897"/>
    </source>
</evidence>